<dbReference type="EMBL" id="CAJPIZ010001284">
    <property type="protein sequence ID" value="CAG2103218.1"/>
    <property type="molecule type" value="Genomic_DNA"/>
</dbReference>
<keyword evidence="4" id="KW-1185">Reference proteome</keyword>
<reference evidence="3" key="1">
    <citation type="submission" date="2020-11" db="EMBL/GenBank/DDBJ databases">
        <authorList>
            <person name="Tran Van P."/>
        </authorList>
    </citation>
    <scope>NUCLEOTIDE SEQUENCE</scope>
</reference>
<dbReference type="PANTHER" id="PTHR47237">
    <property type="entry name" value="SLL0310 PROTEIN"/>
    <property type="match status" value="1"/>
</dbReference>
<dbReference type="AlphaFoldDB" id="A0A7R9KGY6"/>
<accession>A0A7R9KGY6</accession>
<dbReference type="Pfam" id="PF18014">
    <property type="entry name" value="Acetyltransf_18"/>
    <property type="match status" value="1"/>
</dbReference>
<dbReference type="InterPro" id="IPR016187">
    <property type="entry name" value="CTDL_fold"/>
</dbReference>
<dbReference type="Proteomes" id="UP000759131">
    <property type="component" value="Unassembled WGS sequence"/>
</dbReference>
<dbReference type="PROSITE" id="PS50041">
    <property type="entry name" value="C_TYPE_LECTIN_2"/>
    <property type="match status" value="1"/>
</dbReference>
<dbReference type="PANTHER" id="PTHR47237:SF1">
    <property type="entry name" value="SLL0310 PROTEIN"/>
    <property type="match status" value="1"/>
</dbReference>
<gene>
    <name evidence="3" type="ORF">OSB1V03_LOCUS3251</name>
</gene>
<feature type="domain" description="C-type lectin" evidence="1">
    <location>
        <begin position="21"/>
        <end position="145"/>
    </location>
</feature>
<dbReference type="InterPro" id="IPR041496">
    <property type="entry name" value="YitH/HolE_GNAT"/>
</dbReference>
<evidence type="ECO:0000313" key="4">
    <source>
        <dbReference type="Proteomes" id="UP000759131"/>
    </source>
</evidence>
<evidence type="ECO:0000313" key="3">
    <source>
        <dbReference type="EMBL" id="CAD7622788.1"/>
    </source>
</evidence>
<proteinExistence type="predicted"/>
<dbReference type="EMBL" id="OC855859">
    <property type="protein sequence ID" value="CAD7622788.1"/>
    <property type="molecule type" value="Genomic_DNA"/>
</dbReference>
<sequence>MSMLPLNCLVAHPCPDKWTITDRYCYRTITETVATLAEAKTMCAALTSGSALVTIHNSADNIEITSVLNRSYVNTSFYIGLTLNLDAISNGQGEWLNLGDDKALFHWDGAPVTGFLPCAYMNMVDGKISGWLTRNCEQPMPSLVCRLPVRPLDKFDKLYVQLKTLEAIMYDTSVPIGFVYLQLPNQLAPVQVWGSRYKWADVTKAYAGLFLRAESGGSAAANETGATGQTAGPRDTAVRVWRRKLLGFICGVNLSPELSYGAMYAVRQEYQGLGIGSTLCDKLIVHFGDRNVCVYAGDQKMYNKYKDLYKFNAIPQRKRLIMKGKPVVNGLTASIRGISLVDMNDKNIADVIEYDKQVCDGLDRSAQLRALNGRFENINSVAINDNNQVMGYCSVSETASGDPFVAPLYADNQQIAELLVGNCLQRITDWETKEIYYSCWDSNPESLEIANKLGLKPRKQIPIMFTKKIIDGKLLGFICGVNLTPELSYWSMYAVRPEYQGLGIGSKLWDKLIVHFGDRNVCVYTGDEKTYNKYKDLYKFNAIPQRRRLVMKGKPVVNGLTDSIHGISLVDMNDSNIADVIEYDKQVCDGLDRSAQLRALNGRFENINSVAINDSNQVMGYCSVSETASGTGFLLMTHITRCNSLVGPELQFSSTRLSNSYRGLRPSIDGPLPISIKYTELIPGWFRTACMPACGQNLAGGEFVENCVIYENRTLIFYLVLRIMCEKTMPSYTIRTMQLSDCNEVQEIWISVELSYGAMYAVKQEYQGLGIGSTLCDKLIEHFGDRNVCIYAGDQTMYNKYKDLYKFNAIPQRKRLLMKGKPVVNGLTDSIHGISLVDMNDNNIADVIEYDKQVCDGLDRTVQLRALNGRFENINSVAINDNNQYLKTLLAIHSLPHFMPIINKSLNY</sequence>
<dbReference type="PROSITE" id="PS51186">
    <property type="entry name" value="GNAT"/>
    <property type="match status" value="1"/>
</dbReference>
<dbReference type="SMART" id="SM00034">
    <property type="entry name" value="CLECT"/>
    <property type="match status" value="1"/>
</dbReference>
<dbReference type="InterPro" id="IPR016186">
    <property type="entry name" value="C-type_lectin-like/link_sf"/>
</dbReference>
<dbReference type="GO" id="GO:0016747">
    <property type="term" value="F:acyltransferase activity, transferring groups other than amino-acyl groups"/>
    <property type="evidence" value="ECO:0007669"/>
    <property type="project" value="InterPro"/>
</dbReference>
<dbReference type="SUPFAM" id="SSF56436">
    <property type="entry name" value="C-type lectin-like"/>
    <property type="match status" value="1"/>
</dbReference>
<dbReference type="InterPro" id="IPR052729">
    <property type="entry name" value="Acyl/Acetyltrans_Enzymes"/>
</dbReference>
<dbReference type="Gene3D" id="3.40.630.30">
    <property type="match status" value="1"/>
</dbReference>
<dbReference type="Gene3D" id="3.10.100.10">
    <property type="entry name" value="Mannose-Binding Protein A, subunit A"/>
    <property type="match status" value="1"/>
</dbReference>
<evidence type="ECO:0000259" key="1">
    <source>
        <dbReference type="PROSITE" id="PS50041"/>
    </source>
</evidence>
<dbReference type="CDD" id="cd00037">
    <property type="entry name" value="CLECT"/>
    <property type="match status" value="1"/>
</dbReference>
<evidence type="ECO:0008006" key="5">
    <source>
        <dbReference type="Google" id="ProtNLM"/>
    </source>
</evidence>
<dbReference type="Gene3D" id="3.40.630.90">
    <property type="match status" value="1"/>
</dbReference>
<organism evidence="3">
    <name type="scientific">Medioppia subpectinata</name>
    <dbReference type="NCBI Taxonomy" id="1979941"/>
    <lineage>
        <taxon>Eukaryota</taxon>
        <taxon>Metazoa</taxon>
        <taxon>Ecdysozoa</taxon>
        <taxon>Arthropoda</taxon>
        <taxon>Chelicerata</taxon>
        <taxon>Arachnida</taxon>
        <taxon>Acari</taxon>
        <taxon>Acariformes</taxon>
        <taxon>Sarcoptiformes</taxon>
        <taxon>Oribatida</taxon>
        <taxon>Brachypylina</taxon>
        <taxon>Oppioidea</taxon>
        <taxon>Oppiidae</taxon>
        <taxon>Medioppia</taxon>
    </lineage>
</organism>
<evidence type="ECO:0000259" key="2">
    <source>
        <dbReference type="PROSITE" id="PS51186"/>
    </source>
</evidence>
<dbReference type="Pfam" id="PF00583">
    <property type="entry name" value="Acetyltransf_1"/>
    <property type="match status" value="2"/>
</dbReference>
<name>A0A7R9KGY6_9ACAR</name>
<dbReference type="InterPro" id="IPR001304">
    <property type="entry name" value="C-type_lectin-like"/>
</dbReference>
<protein>
    <recommendedName>
        <fullName evidence="5">C-type lectin domain-containing protein</fullName>
    </recommendedName>
</protein>
<feature type="domain" description="N-acetyltransferase" evidence="2">
    <location>
        <begin position="413"/>
        <end position="550"/>
    </location>
</feature>
<dbReference type="InterPro" id="IPR000182">
    <property type="entry name" value="GNAT_dom"/>
</dbReference>
<dbReference type="CDD" id="cd04301">
    <property type="entry name" value="NAT_SF"/>
    <property type="match status" value="2"/>
</dbReference>
<dbReference type="SUPFAM" id="SSF55729">
    <property type="entry name" value="Acyl-CoA N-acyltransferases (Nat)"/>
    <property type="match status" value="3"/>
</dbReference>
<dbReference type="OrthoDB" id="6418983at2759"/>
<dbReference type="InterPro" id="IPR016181">
    <property type="entry name" value="Acyl_CoA_acyltransferase"/>
</dbReference>